<evidence type="ECO:0000259" key="10">
    <source>
        <dbReference type="PROSITE" id="PS51210"/>
    </source>
</evidence>
<evidence type="ECO:0000313" key="12">
    <source>
        <dbReference type="Proteomes" id="UP000305948"/>
    </source>
</evidence>
<dbReference type="OrthoDB" id="4084751at2759"/>
<evidence type="ECO:0000256" key="1">
    <source>
        <dbReference type="ARBA" id="ARBA00008780"/>
    </source>
</evidence>
<evidence type="ECO:0000256" key="7">
    <source>
        <dbReference type="ARBA" id="ARBA00023180"/>
    </source>
</evidence>
<sequence>MVVGFLFALLACLDLFTTGIVYASTASQAYTPQAGPCPANFTLVRQAGDPATGQGLSPQEQSYIDARRSEVLPGAFRQYLDNVILTGIPLPYYVYSILGDFNTSALPTIAIAVSGGGYRAAMFGAGVMNAFDGRNESAAEAGTGGLLQATSYMAGLSGGSWLVYSLAQANFPTIEELVLGPPNPEITGYGGWTTSLGTLTLDPSANGTLNYEYMNQTTAAITGKYDAGYPVSIVDILAQTLGRHFLNGTTAANFFDNSTLHGAGVMYSDLVDVPTFSAHEQPFTIVVADGWSKYPYGPDGGEALGSVVPPSNVIYEFNAYEMGSYDPQLSAFAPMTYLGTTNASVCVTGFEQASFVMASSSDYNAMFNSSPAAINATAGQWISLVNNSLPQPGVQLDVALWPNPFQGRGNGSFTEVNETLLSLVDGGTDGQGLPLQPFLVKARNVDVLIAVDVNAEVNNYATGDSFTQSGTRAALFPGIYSFPPIPASNATFVAQNLTLHPTFFGCGTPETPLIVYIANGGPPKGQVAVTNASTDTYTESLIQGILAQTFDMTTQGFPADPTAARDPEWAACLACAIADRERERLGIARQGVCETCMARYCWS</sequence>
<dbReference type="AlphaFoldDB" id="A0A5C3MXE0"/>
<accession>A0A5C3MXE0</accession>
<evidence type="ECO:0000256" key="6">
    <source>
        <dbReference type="ARBA" id="ARBA00023098"/>
    </source>
</evidence>
<feature type="signal peptide" evidence="9">
    <location>
        <begin position="1"/>
        <end position="23"/>
    </location>
</feature>
<dbReference type="InterPro" id="IPR002642">
    <property type="entry name" value="LysoPLipase_cat_dom"/>
</dbReference>
<keyword evidence="7" id="KW-0325">Glycoprotein</keyword>
<evidence type="ECO:0000256" key="3">
    <source>
        <dbReference type="ARBA" id="ARBA00022729"/>
    </source>
</evidence>
<dbReference type="EC" id="3.1.1.5" evidence="2 9"/>
<protein>
    <recommendedName>
        <fullName evidence="2 9">Lysophospholipase</fullName>
        <ecNumber evidence="2 9">3.1.1.5</ecNumber>
    </recommendedName>
</protein>
<dbReference type="PANTHER" id="PTHR10728:SF33">
    <property type="entry name" value="LYSOPHOSPHOLIPASE 1-RELATED"/>
    <property type="match status" value="1"/>
</dbReference>
<evidence type="ECO:0000256" key="9">
    <source>
        <dbReference type="RuleBase" id="RU362103"/>
    </source>
</evidence>
<keyword evidence="3 9" id="KW-0732">Signal</keyword>
<dbReference type="GO" id="GO:0004623">
    <property type="term" value="F:phospholipase A2 activity"/>
    <property type="evidence" value="ECO:0007669"/>
    <property type="project" value="TreeGrafter"/>
</dbReference>
<evidence type="ECO:0000256" key="4">
    <source>
        <dbReference type="ARBA" id="ARBA00022801"/>
    </source>
</evidence>
<keyword evidence="12" id="KW-1185">Reference proteome</keyword>
<dbReference type="Gene3D" id="3.40.1090.10">
    <property type="entry name" value="Cytosolic phospholipase A2 catalytic domain"/>
    <property type="match status" value="1"/>
</dbReference>
<comment type="similarity">
    <text evidence="1 9">Belongs to the lysophospholipase family.</text>
</comment>
<feature type="chain" id="PRO_5023084747" description="Lysophospholipase" evidence="9">
    <location>
        <begin position="24"/>
        <end position="603"/>
    </location>
</feature>
<reference evidence="11 12" key="1">
    <citation type="journal article" date="2019" name="Nat. Ecol. Evol.">
        <title>Megaphylogeny resolves global patterns of mushroom evolution.</title>
        <authorList>
            <person name="Varga T."/>
            <person name="Krizsan K."/>
            <person name="Foldi C."/>
            <person name="Dima B."/>
            <person name="Sanchez-Garcia M."/>
            <person name="Sanchez-Ramirez S."/>
            <person name="Szollosi G.J."/>
            <person name="Szarkandi J.G."/>
            <person name="Papp V."/>
            <person name="Albert L."/>
            <person name="Andreopoulos W."/>
            <person name="Angelini C."/>
            <person name="Antonin V."/>
            <person name="Barry K.W."/>
            <person name="Bougher N.L."/>
            <person name="Buchanan P."/>
            <person name="Buyck B."/>
            <person name="Bense V."/>
            <person name="Catcheside P."/>
            <person name="Chovatia M."/>
            <person name="Cooper J."/>
            <person name="Damon W."/>
            <person name="Desjardin D."/>
            <person name="Finy P."/>
            <person name="Geml J."/>
            <person name="Haridas S."/>
            <person name="Hughes K."/>
            <person name="Justo A."/>
            <person name="Karasinski D."/>
            <person name="Kautmanova I."/>
            <person name="Kiss B."/>
            <person name="Kocsube S."/>
            <person name="Kotiranta H."/>
            <person name="LaButti K.M."/>
            <person name="Lechner B.E."/>
            <person name="Liimatainen K."/>
            <person name="Lipzen A."/>
            <person name="Lukacs Z."/>
            <person name="Mihaltcheva S."/>
            <person name="Morgado L.N."/>
            <person name="Niskanen T."/>
            <person name="Noordeloos M.E."/>
            <person name="Ohm R.A."/>
            <person name="Ortiz-Santana B."/>
            <person name="Ovrebo C."/>
            <person name="Racz N."/>
            <person name="Riley R."/>
            <person name="Savchenko A."/>
            <person name="Shiryaev A."/>
            <person name="Soop K."/>
            <person name="Spirin V."/>
            <person name="Szebenyi C."/>
            <person name="Tomsovsky M."/>
            <person name="Tulloss R.E."/>
            <person name="Uehling J."/>
            <person name="Grigoriev I.V."/>
            <person name="Vagvolgyi C."/>
            <person name="Papp T."/>
            <person name="Martin F.M."/>
            <person name="Miettinen O."/>
            <person name="Hibbett D.S."/>
            <person name="Nagy L.G."/>
        </authorList>
    </citation>
    <scope>NUCLEOTIDE SEQUENCE [LARGE SCALE GENOMIC DNA]</scope>
    <source>
        <strain evidence="11 12">OMC1185</strain>
    </source>
</reference>
<dbReference type="SUPFAM" id="SSF52151">
    <property type="entry name" value="FabD/lysophospholipase-like"/>
    <property type="match status" value="1"/>
</dbReference>
<evidence type="ECO:0000256" key="5">
    <source>
        <dbReference type="ARBA" id="ARBA00022963"/>
    </source>
</evidence>
<dbReference type="GO" id="GO:0004622">
    <property type="term" value="F:phosphatidylcholine lysophospholipase activity"/>
    <property type="evidence" value="ECO:0007669"/>
    <property type="project" value="UniProtKB-EC"/>
</dbReference>
<dbReference type="SMART" id="SM00022">
    <property type="entry name" value="PLAc"/>
    <property type="match status" value="1"/>
</dbReference>
<name>A0A5C3MXE0_9AGAM</name>
<dbReference type="PANTHER" id="PTHR10728">
    <property type="entry name" value="CYTOSOLIC PHOSPHOLIPASE A2"/>
    <property type="match status" value="1"/>
</dbReference>
<keyword evidence="5 8" id="KW-0442">Lipid degradation</keyword>
<gene>
    <name evidence="11" type="ORF">OE88DRAFT_1719590</name>
</gene>
<evidence type="ECO:0000256" key="2">
    <source>
        <dbReference type="ARBA" id="ARBA00013274"/>
    </source>
</evidence>
<dbReference type="PROSITE" id="PS51210">
    <property type="entry name" value="PLA2C"/>
    <property type="match status" value="1"/>
</dbReference>
<organism evidence="11 12">
    <name type="scientific">Heliocybe sulcata</name>
    <dbReference type="NCBI Taxonomy" id="5364"/>
    <lineage>
        <taxon>Eukaryota</taxon>
        <taxon>Fungi</taxon>
        <taxon>Dikarya</taxon>
        <taxon>Basidiomycota</taxon>
        <taxon>Agaricomycotina</taxon>
        <taxon>Agaricomycetes</taxon>
        <taxon>Gloeophyllales</taxon>
        <taxon>Gloeophyllaceae</taxon>
        <taxon>Heliocybe</taxon>
    </lineage>
</organism>
<dbReference type="GO" id="GO:0005829">
    <property type="term" value="C:cytosol"/>
    <property type="evidence" value="ECO:0007669"/>
    <property type="project" value="TreeGrafter"/>
</dbReference>
<dbReference type="Pfam" id="PF01735">
    <property type="entry name" value="PLA2_B"/>
    <property type="match status" value="1"/>
</dbReference>
<comment type="catalytic activity">
    <reaction evidence="9">
        <text>a 1-acyl-sn-glycero-3-phosphocholine + H2O = sn-glycerol 3-phosphocholine + a fatty acid + H(+)</text>
        <dbReference type="Rhea" id="RHEA:15177"/>
        <dbReference type="ChEBI" id="CHEBI:15377"/>
        <dbReference type="ChEBI" id="CHEBI:15378"/>
        <dbReference type="ChEBI" id="CHEBI:16870"/>
        <dbReference type="ChEBI" id="CHEBI:28868"/>
        <dbReference type="ChEBI" id="CHEBI:58168"/>
        <dbReference type="EC" id="3.1.1.5"/>
    </reaction>
</comment>
<proteinExistence type="inferred from homology"/>
<keyword evidence="4 8" id="KW-0378">Hydrolase</keyword>
<evidence type="ECO:0000313" key="11">
    <source>
        <dbReference type="EMBL" id="TFK49593.1"/>
    </source>
</evidence>
<dbReference type="Proteomes" id="UP000305948">
    <property type="component" value="Unassembled WGS sequence"/>
</dbReference>
<dbReference type="InterPro" id="IPR016035">
    <property type="entry name" value="Acyl_Trfase/lysoPLipase"/>
</dbReference>
<evidence type="ECO:0000256" key="8">
    <source>
        <dbReference type="PROSITE-ProRule" id="PRU00555"/>
    </source>
</evidence>
<feature type="domain" description="PLA2c" evidence="10">
    <location>
        <begin position="36"/>
        <end position="603"/>
    </location>
</feature>
<dbReference type="STRING" id="5364.A0A5C3MXE0"/>
<keyword evidence="6 8" id="KW-0443">Lipid metabolism</keyword>
<dbReference type="EMBL" id="ML213515">
    <property type="protein sequence ID" value="TFK49593.1"/>
    <property type="molecule type" value="Genomic_DNA"/>
</dbReference>
<dbReference type="GO" id="GO:0046475">
    <property type="term" value="P:glycerophospholipid catabolic process"/>
    <property type="evidence" value="ECO:0007669"/>
    <property type="project" value="TreeGrafter"/>
</dbReference>